<keyword evidence="2" id="KW-0812">Transmembrane</keyword>
<feature type="compositionally biased region" description="Basic and acidic residues" evidence="1">
    <location>
        <begin position="1"/>
        <end position="11"/>
    </location>
</feature>
<dbReference type="OrthoDB" id="9182865at2"/>
<organism evidence="4 5">
    <name type="scientific">Vreelandella aquamarina</name>
    <dbReference type="NCBI Taxonomy" id="77097"/>
    <lineage>
        <taxon>Bacteria</taxon>
        <taxon>Pseudomonadati</taxon>
        <taxon>Pseudomonadota</taxon>
        <taxon>Gammaproteobacteria</taxon>
        <taxon>Oceanospirillales</taxon>
        <taxon>Halomonadaceae</taxon>
        <taxon>Vreelandella</taxon>
    </lineage>
</organism>
<keyword evidence="6" id="KW-1185">Reference proteome</keyword>
<dbReference type="InterPro" id="IPR019284">
    <property type="entry name" value="RP532"/>
</dbReference>
<evidence type="ECO:0000313" key="3">
    <source>
        <dbReference type="EMBL" id="BCB72966.1"/>
    </source>
</evidence>
<evidence type="ECO:0000313" key="4">
    <source>
        <dbReference type="EMBL" id="SIN61051.1"/>
    </source>
</evidence>
<reference evidence="3 6" key="2">
    <citation type="submission" date="2020-03" db="EMBL/GenBank/DDBJ databases">
        <title>Complete Genome Sequence of Halomonas meridiana strain Eplume2, isolated from hydrothermal-plume in the north east Pacific Ocean.</title>
        <authorList>
            <person name="Kurihara Y."/>
            <person name="Kawai S."/>
            <person name="Sakai A."/>
            <person name="Galipon J."/>
            <person name="Arakawa K."/>
        </authorList>
    </citation>
    <scope>NUCLEOTIDE SEQUENCE [LARGE SCALE GENOMIC DNA]</scope>
    <source>
        <strain evidence="3 6">Eplume2</strain>
    </source>
</reference>
<dbReference type="EMBL" id="FSQX01000001">
    <property type="protein sequence ID" value="SIN61051.1"/>
    <property type="molecule type" value="Genomic_DNA"/>
</dbReference>
<gene>
    <name evidence="3" type="ORF">HMEPL2_33170</name>
    <name evidence="4" type="ORF">SAMN05878438_0375</name>
</gene>
<dbReference type="EMBL" id="AP022869">
    <property type="protein sequence ID" value="BCB72966.1"/>
    <property type="molecule type" value="Genomic_DNA"/>
</dbReference>
<proteinExistence type="predicted"/>
<evidence type="ECO:0000313" key="6">
    <source>
        <dbReference type="Proteomes" id="UP000501053"/>
    </source>
</evidence>
<feature type="compositionally biased region" description="Low complexity" evidence="1">
    <location>
        <begin position="12"/>
        <end position="24"/>
    </location>
</feature>
<name>A0A1N6CR44_9GAMM</name>
<accession>A0A1N6CR44</accession>
<dbReference type="RefSeq" id="WP_082051466.1">
    <property type="nucleotide sequence ID" value="NZ_AP022869.1"/>
</dbReference>
<reference evidence="4 5" key="1">
    <citation type="submission" date="2016-11" db="EMBL/GenBank/DDBJ databases">
        <authorList>
            <person name="Jaros S."/>
            <person name="Januszkiewicz K."/>
            <person name="Wedrychowicz H."/>
        </authorList>
    </citation>
    <scope>NUCLEOTIDE SEQUENCE [LARGE SCALE GENOMIC DNA]</scope>
    <source>
        <strain evidence="4 5">ACAM 239</strain>
    </source>
</reference>
<dbReference type="AlphaFoldDB" id="A0A1N6CR44"/>
<dbReference type="Pfam" id="PF10097">
    <property type="entry name" value="DUF2335"/>
    <property type="match status" value="1"/>
</dbReference>
<feature type="transmembrane region" description="Helical" evidence="2">
    <location>
        <begin position="101"/>
        <end position="119"/>
    </location>
</feature>
<feature type="transmembrane region" description="Helical" evidence="2">
    <location>
        <begin position="125"/>
        <end position="144"/>
    </location>
</feature>
<keyword evidence="2" id="KW-1133">Transmembrane helix</keyword>
<evidence type="ECO:0000256" key="2">
    <source>
        <dbReference type="SAM" id="Phobius"/>
    </source>
</evidence>
<evidence type="ECO:0000256" key="1">
    <source>
        <dbReference type="SAM" id="MobiDB-lite"/>
    </source>
</evidence>
<evidence type="ECO:0000313" key="5">
    <source>
        <dbReference type="Proteomes" id="UP000185024"/>
    </source>
</evidence>
<feature type="region of interest" description="Disordered" evidence="1">
    <location>
        <begin position="1"/>
        <end position="25"/>
    </location>
</feature>
<dbReference type="GeneID" id="97276151"/>
<keyword evidence="2" id="KW-0472">Membrane</keyword>
<dbReference type="Proteomes" id="UP000185024">
    <property type="component" value="Unassembled WGS sequence"/>
</dbReference>
<protein>
    <submittedName>
        <fullName evidence="4">Uncharacterized membrane protein</fullName>
    </submittedName>
</protein>
<sequence>MTDSPDSHTRDSSQQSPTSSNNQSIIAQQLTYSGPLPPSAEMEKYERISPGAADRILAMAEKEQAHRHAQEEKENAVNSRIAESNIRSQDASISEIKRGQWMAYSLGLIFLGITVMLGLNGHEVAASTLGLGGVAAVATVFIKVRNKQ</sequence>
<dbReference type="Proteomes" id="UP000501053">
    <property type="component" value="Chromosome"/>
</dbReference>